<comment type="function">
    <text evidence="5">Guanylyltransferase that catalyzes the activation of phosphoenolpyruvate (PEP) as enolpyruvoyl-2-diphospho-5'-guanosine, via the condensation of PEP with GTP. It is involved in the biosynthesis of coenzyme F420, a hydride carrier cofactor.</text>
</comment>
<dbReference type="InterPro" id="IPR002835">
    <property type="entry name" value="CofC"/>
</dbReference>
<dbReference type="EC" id="2.7.7.105" evidence="5"/>
<keyword evidence="2 5" id="KW-0548">Nucleotidyltransferase</keyword>
<keyword evidence="1 5" id="KW-0808">Transferase</keyword>
<dbReference type="Proteomes" id="UP001418444">
    <property type="component" value="Unassembled WGS sequence"/>
</dbReference>
<organism evidence="7 8">
    <name type="scientific">Gordonia caeni</name>
    <dbReference type="NCBI Taxonomy" id="1007097"/>
    <lineage>
        <taxon>Bacteria</taxon>
        <taxon>Bacillati</taxon>
        <taxon>Actinomycetota</taxon>
        <taxon>Actinomycetes</taxon>
        <taxon>Mycobacteriales</taxon>
        <taxon>Gordoniaceae</taxon>
        <taxon>Gordonia</taxon>
    </lineage>
</organism>
<keyword evidence="4 5" id="KW-0342">GTP-binding</keyword>
<evidence type="ECO:0000256" key="5">
    <source>
        <dbReference type="HAMAP-Rule" id="MF_02114"/>
    </source>
</evidence>
<dbReference type="GO" id="GO:0016779">
    <property type="term" value="F:nucleotidyltransferase activity"/>
    <property type="evidence" value="ECO:0007669"/>
    <property type="project" value="UniProtKB-KW"/>
</dbReference>
<dbReference type="Gene3D" id="3.90.550.10">
    <property type="entry name" value="Spore Coat Polysaccharide Biosynthesis Protein SpsA, Chain A"/>
    <property type="match status" value="1"/>
</dbReference>
<evidence type="ECO:0000256" key="4">
    <source>
        <dbReference type="ARBA" id="ARBA00023134"/>
    </source>
</evidence>
<evidence type="ECO:0000313" key="7">
    <source>
        <dbReference type="EMBL" id="GAA3956957.1"/>
    </source>
</evidence>
<feature type="binding site" evidence="5">
    <location>
        <position position="162"/>
    </location>
    <ligand>
        <name>phosphoenolpyruvate</name>
        <dbReference type="ChEBI" id="CHEBI:58702"/>
    </ligand>
</feature>
<reference evidence="8" key="1">
    <citation type="journal article" date="2019" name="Int. J. Syst. Evol. Microbiol.">
        <title>The Global Catalogue of Microorganisms (GCM) 10K type strain sequencing project: providing services to taxonomists for standard genome sequencing and annotation.</title>
        <authorList>
            <consortium name="The Broad Institute Genomics Platform"/>
            <consortium name="The Broad Institute Genome Sequencing Center for Infectious Disease"/>
            <person name="Wu L."/>
            <person name="Ma J."/>
        </authorList>
    </citation>
    <scope>NUCLEOTIDE SEQUENCE [LARGE SCALE GENOMIC DNA]</scope>
    <source>
        <strain evidence="8">JCM 16923</strain>
    </source>
</reference>
<accession>A0ABP7NZ07</accession>
<dbReference type="PANTHER" id="PTHR40392">
    <property type="entry name" value="2-PHOSPHO-L-LACTATE GUANYLYLTRANSFERASE"/>
    <property type="match status" value="1"/>
</dbReference>
<comment type="pathway">
    <text evidence="5">Cofactor biosynthesis; coenzyme F420 biosynthesis.</text>
</comment>
<keyword evidence="3 5" id="KW-0547">Nucleotide-binding</keyword>
<name>A0ABP7NZ07_9ACTN</name>
<dbReference type="HAMAP" id="MF_02114">
    <property type="entry name" value="CofC"/>
    <property type="match status" value="1"/>
</dbReference>
<comment type="similarity">
    <text evidence="5">Belongs to the CofC family.</text>
</comment>
<dbReference type="SUPFAM" id="SSF53448">
    <property type="entry name" value="Nucleotide-diphospho-sugar transferases"/>
    <property type="match status" value="1"/>
</dbReference>
<comment type="caution">
    <text evidence="7">The sequence shown here is derived from an EMBL/GenBank/DDBJ whole genome shotgun (WGS) entry which is preliminary data.</text>
</comment>
<protein>
    <recommendedName>
        <fullName evidence="5">Phosphoenolpyruvate guanylyltransferase</fullName>
        <shortName evidence="5">PEP guanylyltransferase</shortName>
        <ecNumber evidence="5">2.7.7.105</ecNumber>
    </recommendedName>
</protein>
<keyword evidence="8" id="KW-1185">Reference proteome</keyword>
<feature type="binding site" evidence="5">
    <location>
        <position position="165"/>
    </location>
    <ligand>
        <name>phosphoenolpyruvate</name>
        <dbReference type="ChEBI" id="CHEBI:58702"/>
    </ligand>
</feature>
<dbReference type="EMBL" id="BAAAZW010000004">
    <property type="protein sequence ID" value="GAA3956957.1"/>
    <property type="molecule type" value="Genomic_DNA"/>
</dbReference>
<dbReference type="InterPro" id="IPR025877">
    <property type="entry name" value="MobA-like_NTP_Trfase"/>
</dbReference>
<evidence type="ECO:0000313" key="8">
    <source>
        <dbReference type="Proteomes" id="UP001418444"/>
    </source>
</evidence>
<evidence type="ECO:0000256" key="1">
    <source>
        <dbReference type="ARBA" id="ARBA00022679"/>
    </source>
</evidence>
<evidence type="ECO:0000259" key="6">
    <source>
        <dbReference type="Pfam" id="PF12804"/>
    </source>
</evidence>
<dbReference type="PANTHER" id="PTHR40392:SF1">
    <property type="entry name" value="2-PHOSPHO-L-LACTATE GUANYLYLTRANSFERASE"/>
    <property type="match status" value="1"/>
</dbReference>
<sequence>MVHMSDGIPVCEPITVVLALKELQHAKSRLAAEPAALGDRAALVAAMFADTVDAVRAAGAQTIVVVSPDPQVHRTARALGALALDEPAGASGLNAALRHGAAAATGGVVYLQADLPALRAETFGAALAAAAAYPAAFVADRHRTGTALLAVGAGIGVRPAFGPDSAAAHRAAGAVELDPQQRWWPDLRCDVDTPGDLRIASDLGVGPRTRAVLSVPACDAAHDRGR</sequence>
<evidence type="ECO:0000256" key="2">
    <source>
        <dbReference type="ARBA" id="ARBA00022695"/>
    </source>
</evidence>
<dbReference type="InterPro" id="IPR029044">
    <property type="entry name" value="Nucleotide-diphossugar_trans"/>
</dbReference>
<dbReference type="Pfam" id="PF12804">
    <property type="entry name" value="NTP_transf_3"/>
    <property type="match status" value="1"/>
</dbReference>
<feature type="domain" description="MobA-like NTP transferase" evidence="6">
    <location>
        <begin position="47"/>
        <end position="148"/>
    </location>
</feature>
<dbReference type="NCBIfam" id="TIGR03552">
    <property type="entry name" value="F420_cofC"/>
    <property type="match status" value="1"/>
</dbReference>
<proteinExistence type="inferred from homology"/>
<evidence type="ECO:0000256" key="3">
    <source>
        <dbReference type="ARBA" id="ARBA00022741"/>
    </source>
</evidence>
<gene>
    <name evidence="7" type="primary">cofC</name>
    <name evidence="5" type="synonym">fbiD</name>
    <name evidence="7" type="ORF">GCM10022231_15020</name>
</gene>
<feature type="binding site" evidence="5">
    <location>
        <position position="146"/>
    </location>
    <ligand>
        <name>phosphoenolpyruvate</name>
        <dbReference type="ChEBI" id="CHEBI:58702"/>
    </ligand>
</feature>
<comment type="catalytic activity">
    <reaction evidence="5">
        <text>phosphoenolpyruvate + GTP + H(+) = enolpyruvoyl-2-diphospho-5'-guanosine + diphosphate</text>
        <dbReference type="Rhea" id="RHEA:30519"/>
        <dbReference type="ChEBI" id="CHEBI:15378"/>
        <dbReference type="ChEBI" id="CHEBI:33019"/>
        <dbReference type="ChEBI" id="CHEBI:37565"/>
        <dbReference type="ChEBI" id="CHEBI:58702"/>
        <dbReference type="ChEBI" id="CHEBI:143701"/>
        <dbReference type="EC" id="2.7.7.105"/>
    </reaction>
</comment>